<dbReference type="GO" id="GO:0004867">
    <property type="term" value="F:serine-type endopeptidase inhibitor activity"/>
    <property type="evidence" value="ECO:0007669"/>
    <property type="project" value="InterPro"/>
</dbReference>
<accession>A0A346CJ33</accession>
<feature type="chain" id="PRO_5016574758" evidence="1">
    <location>
        <begin position="25"/>
        <end position="112"/>
    </location>
</feature>
<dbReference type="InterPro" id="IPR036880">
    <property type="entry name" value="Kunitz_BPTI_sf"/>
</dbReference>
<feature type="domain" description="BPTI/Kunitz inhibitor" evidence="2">
    <location>
        <begin position="58"/>
        <end position="108"/>
    </location>
</feature>
<keyword evidence="1" id="KW-0732">Signal</keyword>
<organism evidence="3">
    <name type="scientific">Conus ermineus</name>
    <name type="common">Agate cone</name>
    <name type="synonym">Chelyconus ermineus</name>
    <dbReference type="NCBI Taxonomy" id="55423"/>
    <lineage>
        <taxon>Eukaryota</taxon>
        <taxon>Metazoa</taxon>
        <taxon>Spiralia</taxon>
        <taxon>Lophotrochozoa</taxon>
        <taxon>Mollusca</taxon>
        <taxon>Gastropoda</taxon>
        <taxon>Caenogastropoda</taxon>
        <taxon>Neogastropoda</taxon>
        <taxon>Conoidea</taxon>
        <taxon>Conidae</taxon>
        <taxon>Conus</taxon>
        <taxon>Chelyconus</taxon>
    </lineage>
</organism>
<sequence>MATFNIVLAALFASVILVDFAVQARRCHPPCEYGERCVSANRRERRHRHNNVCVPVRCLFQARRGRCLNFDRRYHFNTLTMSCTRVHTGACYGRNNRFSSSENCELTCAPRR</sequence>
<evidence type="ECO:0000313" key="3">
    <source>
        <dbReference type="EMBL" id="AXL95582.1"/>
    </source>
</evidence>
<dbReference type="Pfam" id="PF00014">
    <property type="entry name" value="Kunitz_BPTI"/>
    <property type="match status" value="1"/>
</dbReference>
<dbReference type="SUPFAM" id="SSF57362">
    <property type="entry name" value="BPTI-like"/>
    <property type="match status" value="1"/>
</dbReference>
<dbReference type="PROSITE" id="PS50279">
    <property type="entry name" value="BPTI_KUNITZ_2"/>
    <property type="match status" value="1"/>
</dbReference>
<reference evidence="3" key="1">
    <citation type="journal article" date="2018" name="Genome Biol. Evol.">
        <title>Conotoxin diversity in Chelyconus ermineus (Born, 1778) and the convergent origin of piscivory in the Atlantic and Indo-Pacific cones.</title>
        <authorList>
            <person name="Abalde S."/>
            <person name="Tenorio M.J."/>
            <person name="Afonso C.M."/>
            <person name="Zardoya R."/>
        </authorList>
    </citation>
    <scope>NUCLEOTIDE SEQUENCE</scope>
    <source>
        <strain evidence="3">Cerm_245</strain>
    </source>
</reference>
<name>A0A346CJ33_CONER</name>
<protein>
    <submittedName>
        <fullName evidence="3">Conkunitzin</fullName>
    </submittedName>
</protein>
<evidence type="ECO:0000256" key="1">
    <source>
        <dbReference type="SAM" id="SignalP"/>
    </source>
</evidence>
<dbReference type="EMBL" id="MH360533">
    <property type="protein sequence ID" value="AXL95582.1"/>
    <property type="molecule type" value="mRNA"/>
</dbReference>
<dbReference type="InterPro" id="IPR002223">
    <property type="entry name" value="Kunitz_BPTI"/>
</dbReference>
<dbReference type="SMART" id="SM00131">
    <property type="entry name" value="KU"/>
    <property type="match status" value="1"/>
</dbReference>
<dbReference type="AlphaFoldDB" id="A0A346CJ33"/>
<feature type="signal peptide" evidence="1">
    <location>
        <begin position="1"/>
        <end position="24"/>
    </location>
</feature>
<proteinExistence type="evidence at transcript level"/>
<evidence type="ECO:0000259" key="2">
    <source>
        <dbReference type="PROSITE" id="PS50279"/>
    </source>
</evidence>
<dbReference type="Gene3D" id="4.10.410.10">
    <property type="entry name" value="Pancreatic trypsin inhibitor Kunitz domain"/>
    <property type="match status" value="1"/>
</dbReference>